<dbReference type="GO" id="GO:0016787">
    <property type="term" value="F:hydrolase activity"/>
    <property type="evidence" value="ECO:0007669"/>
    <property type="project" value="UniProtKB-KW"/>
</dbReference>
<dbReference type="InterPro" id="IPR000073">
    <property type="entry name" value="AB_hydrolase_1"/>
</dbReference>
<reference evidence="2 3" key="1">
    <citation type="submission" date="2018-06" db="EMBL/GenBank/DDBJ databases">
        <title>Genomic Encyclopedia of Type Strains, Phase IV (KMG-IV): sequencing the most valuable type-strain genomes for metagenomic binning, comparative biology and taxonomic classification.</title>
        <authorList>
            <person name="Goeker M."/>
        </authorList>
    </citation>
    <scope>NUCLEOTIDE SEQUENCE [LARGE SCALE GENOMIC DNA]</scope>
    <source>
        <strain evidence="2 3">DSM 45521</strain>
    </source>
</reference>
<evidence type="ECO:0000313" key="2">
    <source>
        <dbReference type="EMBL" id="PYE12942.1"/>
    </source>
</evidence>
<feature type="domain" description="AB hydrolase-1" evidence="1">
    <location>
        <begin position="12"/>
        <end position="160"/>
    </location>
</feature>
<dbReference type="Proteomes" id="UP000247591">
    <property type="component" value="Unassembled WGS sequence"/>
</dbReference>
<dbReference type="RefSeq" id="WP_110472190.1">
    <property type="nucleotide sequence ID" value="NZ_QJSP01000019.1"/>
</dbReference>
<dbReference type="OrthoDB" id="3366509at2"/>
<accession>A0A318RC81</accession>
<dbReference type="Pfam" id="PF12697">
    <property type="entry name" value="Abhydrolase_6"/>
    <property type="match status" value="1"/>
</dbReference>
<dbReference type="SUPFAM" id="SSF53474">
    <property type="entry name" value="alpha/beta-Hydrolases"/>
    <property type="match status" value="1"/>
</dbReference>
<sequence>MLIPGRKPRASVLVLPGGTDSSREPFSRKQPAALRMYPFTLSLKAIPGVVVHQAVYELHGWNGDDDSPMAPAQRALDELLRAHPDAPVILVGHSMGGRIAARLAADKRVAGVLALAPWWQHADWRYINVGAKVLALHGTADTRTYPKRTAKGIAELQENGVDAVFVPIEDGKHAMLDHIWTWQSTAVRFVRSFL</sequence>
<keyword evidence="2" id="KW-0378">Hydrolase</keyword>
<evidence type="ECO:0000259" key="1">
    <source>
        <dbReference type="Pfam" id="PF12697"/>
    </source>
</evidence>
<dbReference type="EMBL" id="QJSP01000019">
    <property type="protein sequence ID" value="PYE12942.1"/>
    <property type="molecule type" value="Genomic_DNA"/>
</dbReference>
<organism evidence="2 3">
    <name type="scientific">Williamsia limnetica</name>
    <dbReference type="NCBI Taxonomy" id="882452"/>
    <lineage>
        <taxon>Bacteria</taxon>
        <taxon>Bacillati</taxon>
        <taxon>Actinomycetota</taxon>
        <taxon>Actinomycetes</taxon>
        <taxon>Mycobacteriales</taxon>
        <taxon>Nocardiaceae</taxon>
        <taxon>Williamsia</taxon>
    </lineage>
</organism>
<gene>
    <name evidence="2" type="ORF">DFR67_11948</name>
</gene>
<proteinExistence type="predicted"/>
<comment type="caution">
    <text evidence="2">The sequence shown here is derived from an EMBL/GenBank/DDBJ whole genome shotgun (WGS) entry which is preliminary data.</text>
</comment>
<keyword evidence="3" id="KW-1185">Reference proteome</keyword>
<dbReference type="AlphaFoldDB" id="A0A318RC81"/>
<dbReference type="Gene3D" id="3.40.50.1820">
    <property type="entry name" value="alpha/beta hydrolase"/>
    <property type="match status" value="1"/>
</dbReference>
<name>A0A318RC81_WILLI</name>
<protein>
    <submittedName>
        <fullName evidence="2">Alpha/beta hydrolase family protein</fullName>
    </submittedName>
</protein>
<dbReference type="InterPro" id="IPR029058">
    <property type="entry name" value="AB_hydrolase_fold"/>
</dbReference>
<evidence type="ECO:0000313" key="3">
    <source>
        <dbReference type="Proteomes" id="UP000247591"/>
    </source>
</evidence>